<feature type="chain" id="PRO_5043976828" evidence="2">
    <location>
        <begin position="27"/>
        <end position="206"/>
    </location>
</feature>
<evidence type="ECO:0000256" key="1">
    <source>
        <dbReference type="SAM" id="MobiDB-lite"/>
    </source>
</evidence>
<reference evidence="3 4" key="1">
    <citation type="submission" date="2024-04" db="EMBL/GenBank/DDBJ databases">
        <authorList>
            <consortium name="Genoscope - CEA"/>
            <person name="William W."/>
        </authorList>
    </citation>
    <scope>NUCLEOTIDE SEQUENCE [LARGE SCALE GENOMIC DNA]</scope>
</reference>
<gene>
    <name evidence="3" type="ORF">GSLYS_00005290001</name>
</gene>
<feature type="region of interest" description="Disordered" evidence="1">
    <location>
        <begin position="142"/>
        <end position="206"/>
    </location>
</feature>
<evidence type="ECO:0000313" key="3">
    <source>
        <dbReference type="EMBL" id="CAL1531195.1"/>
    </source>
</evidence>
<keyword evidence="2" id="KW-0732">Signal</keyword>
<keyword evidence="4" id="KW-1185">Reference proteome</keyword>
<feature type="compositionally biased region" description="Pro residues" evidence="1">
    <location>
        <begin position="145"/>
        <end position="171"/>
    </location>
</feature>
<feature type="compositionally biased region" description="Pro residues" evidence="1">
    <location>
        <begin position="178"/>
        <end position="206"/>
    </location>
</feature>
<dbReference type="EMBL" id="CAXITT010000082">
    <property type="protein sequence ID" value="CAL1531195.1"/>
    <property type="molecule type" value="Genomic_DNA"/>
</dbReference>
<evidence type="ECO:0000313" key="4">
    <source>
        <dbReference type="Proteomes" id="UP001497497"/>
    </source>
</evidence>
<organism evidence="3 4">
    <name type="scientific">Lymnaea stagnalis</name>
    <name type="common">Great pond snail</name>
    <name type="synonym">Helix stagnalis</name>
    <dbReference type="NCBI Taxonomy" id="6523"/>
    <lineage>
        <taxon>Eukaryota</taxon>
        <taxon>Metazoa</taxon>
        <taxon>Spiralia</taxon>
        <taxon>Lophotrochozoa</taxon>
        <taxon>Mollusca</taxon>
        <taxon>Gastropoda</taxon>
        <taxon>Heterobranchia</taxon>
        <taxon>Euthyneura</taxon>
        <taxon>Panpulmonata</taxon>
        <taxon>Hygrophila</taxon>
        <taxon>Lymnaeoidea</taxon>
        <taxon>Lymnaeidae</taxon>
        <taxon>Lymnaea</taxon>
    </lineage>
</organism>
<dbReference type="AlphaFoldDB" id="A0AAV2HBT3"/>
<dbReference type="Proteomes" id="UP001497497">
    <property type="component" value="Unassembled WGS sequence"/>
</dbReference>
<feature type="signal peptide" evidence="2">
    <location>
        <begin position="1"/>
        <end position="26"/>
    </location>
</feature>
<feature type="region of interest" description="Disordered" evidence="1">
    <location>
        <begin position="52"/>
        <end position="111"/>
    </location>
</feature>
<sequence>MFPIDGSTMNVRAGIAFLWVVGLTYGQLSDNPANVSDVSVLPNVNGSVGQNLSAFGISEGRPREGKPHGRRPEESVGRHPDRQHGRRPGESEGRRPDRQDGRRPIGVFDSARQRVARQEPVLVTGADLLAFLAFSNAPLLLSNPTAPPPSQGHHSQPPPGGHRLPPPPPPRTGERRLPPPPLPVGQRPPPPPPPGGQRPPPPPPRQ</sequence>
<protein>
    <submittedName>
        <fullName evidence="3">Uncharacterized protein</fullName>
    </submittedName>
</protein>
<comment type="caution">
    <text evidence="3">The sequence shown here is derived from an EMBL/GenBank/DDBJ whole genome shotgun (WGS) entry which is preliminary data.</text>
</comment>
<proteinExistence type="predicted"/>
<name>A0AAV2HBT3_LYMST</name>
<feature type="compositionally biased region" description="Basic and acidic residues" evidence="1">
    <location>
        <begin position="60"/>
        <end position="103"/>
    </location>
</feature>
<evidence type="ECO:0000256" key="2">
    <source>
        <dbReference type="SAM" id="SignalP"/>
    </source>
</evidence>
<accession>A0AAV2HBT3</accession>